<name>A0ABD6CXT8_9EURY</name>
<dbReference type="EMBL" id="JBHUDL010000005">
    <property type="protein sequence ID" value="MFD1632879.1"/>
    <property type="molecule type" value="Genomic_DNA"/>
</dbReference>
<evidence type="ECO:0000313" key="3">
    <source>
        <dbReference type="Proteomes" id="UP001597075"/>
    </source>
</evidence>
<dbReference type="RefSeq" id="WP_256406635.1">
    <property type="nucleotide sequence ID" value="NZ_CP187152.1"/>
</dbReference>
<keyword evidence="1" id="KW-0472">Membrane</keyword>
<sequence length="56" mass="5577">MNPTAVLHMTAAVLVGAGLFLSGRVLTIVLIGLGVAAFVAGIVLARRGDSDTPDGT</sequence>
<dbReference type="AlphaFoldDB" id="A0ABD6CXT8"/>
<evidence type="ECO:0000256" key="1">
    <source>
        <dbReference type="SAM" id="Phobius"/>
    </source>
</evidence>
<keyword evidence="1" id="KW-0812">Transmembrane</keyword>
<accession>A0ABD6CXT8</accession>
<organism evidence="2 3">
    <name type="scientific">Haloplanus ruber</name>
    <dbReference type="NCBI Taxonomy" id="869892"/>
    <lineage>
        <taxon>Archaea</taxon>
        <taxon>Methanobacteriati</taxon>
        <taxon>Methanobacteriota</taxon>
        <taxon>Stenosarchaea group</taxon>
        <taxon>Halobacteria</taxon>
        <taxon>Halobacteriales</taxon>
        <taxon>Haloferacaceae</taxon>
        <taxon>Haloplanus</taxon>
    </lineage>
</organism>
<keyword evidence="3" id="KW-1185">Reference proteome</keyword>
<reference evidence="2 3" key="1">
    <citation type="journal article" date="2019" name="Int. J. Syst. Evol. Microbiol.">
        <title>The Global Catalogue of Microorganisms (GCM) 10K type strain sequencing project: providing services to taxonomists for standard genome sequencing and annotation.</title>
        <authorList>
            <consortium name="The Broad Institute Genomics Platform"/>
            <consortium name="The Broad Institute Genome Sequencing Center for Infectious Disease"/>
            <person name="Wu L."/>
            <person name="Ma J."/>
        </authorList>
    </citation>
    <scope>NUCLEOTIDE SEQUENCE [LARGE SCALE GENOMIC DNA]</scope>
    <source>
        <strain evidence="2 3">CGMCC 1.10594</strain>
    </source>
</reference>
<evidence type="ECO:0008006" key="4">
    <source>
        <dbReference type="Google" id="ProtNLM"/>
    </source>
</evidence>
<gene>
    <name evidence="2" type="ORF">ACFSBJ_03885</name>
</gene>
<proteinExistence type="predicted"/>
<feature type="transmembrane region" description="Helical" evidence="1">
    <location>
        <begin position="12"/>
        <end position="45"/>
    </location>
</feature>
<keyword evidence="1" id="KW-1133">Transmembrane helix</keyword>
<protein>
    <recommendedName>
        <fullName evidence="4">Transporter</fullName>
    </recommendedName>
</protein>
<dbReference type="Proteomes" id="UP001597075">
    <property type="component" value="Unassembled WGS sequence"/>
</dbReference>
<evidence type="ECO:0000313" key="2">
    <source>
        <dbReference type="EMBL" id="MFD1632879.1"/>
    </source>
</evidence>
<comment type="caution">
    <text evidence="2">The sequence shown here is derived from an EMBL/GenBank/DDBJ whole genome shotgun (WGS) entry which is preliminary data.</text>
</comment>